<dbReference type="AlphaFoldDB" id="A0A1G8CFS7"/>
<evidence type="ECO:0000313" key="1">
    <source>
        <dbReference type="EMBL" id="SDH44073.1"/>
    </source>
</evidence>
<dbReference type="Proteomes" id="UP000198854">
    <property type="component" value="Unassembled WGS sequence"/>
</dbReference>
<dbReference type="RefSeq" id="WP_093274955.1">
    <property type="nucleotide sequence ID" value="NZ_FNDD01000016.1"/>
</dbReference>
<keyword evidence="2" id="KW-1185">Reference proteome</keyword>
<reference evidence="1 2" key="1">
    <citation type="submission" date="2016-10" db="EMBL/GenBank/DDBJ databases">
        <authorList>
            <person name="de Groot N.N."/>
        </authorList>
    </citation>
    <scope>NUCLEOTIDE SEQUENCE [LARGE SCALE GENOMIC DNA]</scope>
    <source>
        <strain evidence="1 2">CGMCC 1.10228</strain>
    </source>
</reference>
<sequence>MITHLHKASNFDGSRVCVEQIQVGFDCYFRNNSGGVLRYRCTSLNDSFARFESLNKDWPGSINVELNAHDLTDAEFVVLVVAMKDFTPLYLTPEEIKVLSRAESLGYISRQSYTQTSWLNLGIARMQAA</sequence>
<accession>A0A1G8CFS7</accession>
<gene>
    <name evidence="1" type="ORF">SAMN04488136_11634</name>
</gene>
<protein>
    <submittedName>
        <fullName evidence="1">Uncharacterized protein</fullName>
    </submittedName>
</protein>
<name>A0A1G8CFS7_9VIBR</name>
<dbReference type="STRING" id="861298.SAMN04488136_11634"/>
<organism evidence="1 2">
    <name type="scientific">Vibrio xiamenensis</name>
    <dbReference type="NCBI Taxonomy" id="861298"/>
    <lineage>
        <taxon>Bacteria</taxon>
        <taxon>Pseudomonadati</taxon>
        <taxon>Pseudomonadota</taxon>
        <taxon>Gammaproteobacteria</taxon>
        <taxon>Vibrionales</taxon>
        <taxon>Vibrionaceae</taxon>
        <taxon>Vibrio</taxon>
    </lineage>
</organism>
<proteinExistence type="predicted"/>
<evidence type="ECO:0000313" key="2">
    <source>
        <dbReference type="Proteomes" id="UP000198854"/>
    </source>
</evidence>
<dbReference type="EMBL" id="FNDD01000016">
    <property type="protein sequence ID" value="SDH44073.1"/>
    <property type="molecule type" value="Genomic_DNA"/>
</dbReference>